<sequence>MVYLTESELKFNIPVEKDSCKVEVVLNEPTTQRVGRLTPQVFDCQFLSDEVKYVHNGSPLLDEDTVMLRVYRFTVMETIVETVLFQVQIVDPKLGIVHFVQSHLEVPEFLGVTSKPVDNNLLIFKYNKVRTGTVCTMRLLSSEFLFPAYGQLVIDDAKLQRRGQELESQLKNNERKARHIDRSCPSNKACHSQFKQINLLKAKCEDFLQMGIKYQHLSPPSPAVDYIPIQVEIKDENSRFQLQTENVWIPVEIRGAVPNTMPRAAFMSMFILEIDQFILTPLSTAAIDAEDDETPKNRLVFSITKPPPEGYITHLDDHTKAITSFTWQDLYEMNIAYQPPNVTHTERQNYEVEFEAIDGHFNSSPPITVHFSIRTAETNAPRVSWNMGLDLLEGQSRSITWESFQIVDNDNLDAVRLITVEGLQHAQLTVRGGKGFMFTVQDIKDGVVRYHHDDSDTTKDYIVFRISDGKHSIRHKLPINILPKDDSPPFLVTNVAFELAEGDTILIENHMLMASDFDSSDDYILYKITKQPRAGQLIKKHFTEITGALVSSFLQRDLFHGLINYHHLGGEIFEDTFEFILSDSHDPPNLSETQAVIIHIMPVKDQLPKEVTGTTRHLVIKETEILPITKNHLHFTDTESPENQLLYTVTKPCFSPKVLSTQDAGKLIFTDTIKNVQKDPSLPSLKSFTQHAVTHLKVAYMPPKHDIGPEALFIQFEFSVSDQQGGEIADLVFNITVMPVDDKAPEIFTNPIRAEEGSSSYITGENIMVTDIDTRNDDIRVQLKTYPLHGTIEAHGVILKEGDTFTLEDLQTFKVRYQHDDSETYEDTVIFTATDGFGAADGVLRVQITPVNDEPPELHGKLKSGLECPEGGRVLITADYIYATDADSDDTKLTYMIARAPVYGMMQKSGMMADKFSQLDVTQGLISYVHTGGEIGYSPSTDTVTLIVSDGEAGTVDSCCIDGPPPPPVPLHANLPVYDLNITVLPENNQHPVITIGEMFIVDEGSSACIIFDHLRGEDEDTLPEELSFFLETTPQFGYLENTLPSPGYEKSNAGINISSFRLWDLKSGYINYVQSKHDHQEPTTDHFMISVSDGIHKSTGMPFYVLINPTNDEIPELHLKNLTIMEGDMCEIGPATLNAEDRDVPVDTLSFSVVTPPSHGTLLNAVHGKEISRYKQMDPAVLQQNLQIRHFALDELKQGMILAYMHDDTESLQDSFTIQLTDGKHTVQGTLHVRIIPVNDEMPRVTRNGGLEVEVAENKVISSVSLEAEDQDNARHELLYITNNVPKYGDLKLKIASGWITVYPSMNFTQEDVDMNHLWYFHTTIIGSKGHDSFRFSVTDGVNNSPPEDFLISIKNMDKGDIVLLTKPVTLTAGDKVTLTTDVLMATDGTGKPEKLLYAISVPPVHGQIEYINYPGVPAASFSQLDLVAQKICYVHDNSNEAAKDSFSFTVSNGLEAKDGLMQLDIEHKDRIPPTLVSSKGIQVLQGSLVVISHDILELTDPDSPLDNLTYHIIQHPQHGHLFLKEVILQNDQFTQIDVNARHLSYKHNGGGGELDKFLFIATDKVNHGFLVDGQLRENPVAFTIQVKLEDKLPPILIVKESPTTVESLKDGRVAVQITAHNLKASDMDSMHEDLTFRVLRNPYFGHLENVKTGSHIGSAFTQRELNQRVIRYIINPSIDVTSDSFEFRVTDPAGNTITPEILDIKWSRIELAETSYRVCENVGTLAVKLTRRGQSKDPSFVGIKVLEASARLGLDFTHSTASLVQFDPGVSTKSWNVYIKNDGLEENNEIIKIILSKPKNAVLGQNIEATIEIMDLRPGGCNAKDFRTSGTHDLLDAGSSLLRPLGNPSTSQFTGRDKKVTGEGNPAFGSEHDHVPVLRGDVPQTEQLRQFPESAFLDTVTPKPIRIQLTAVENNREYHGIIPMRVEVQFLSQSHTRTADSWSPLSQPMHGNIRRERPLRDSSVGNGETQLPSSAKMGKHATNCPQGWTLKDKHCYFLNSLRSATWEMAERACRQMHASHLTSVHSKTEMQWLWNFADKKPFWIGLKEANIIGVLLLFAGFWLQARQRESGVERAGMEAGLPAETCLAARAAAHLRGRAGGKERASVSRRSGAQGGSSAAELPVECAMGKAEQRQAKLSFDGATSWRLPSTPWPRRSGGALGPLPLDAPVDKWRLGGPDRSLPAQGERREERAGQTGRCRRERPDLAVKLSEEERRPGVKSGAEVRPLGSVDHARTPGRGRPSEPEPTDPSSENCIKGEERPGAARLRPVPGP</sequence>
<dbReference type="EMBL" id="JANPWB010000007">
    <property type="protein sequence ID" value="KAJ1170492.1"/>
    <property type="molecule type" value="Genomic_DNA"/>
</dbReference>
<keyword evidence="7" id="KW-0325">Glycoprotein</keyword>
<feature type="region of interest" description="Disordered" evidence="9">
    <location>
        <begin position="2144"/>
        <end position="2275"/>
    </location>
</feature>
<evidence type="ECO:0000259" key="10">
    <source>
        <dbReference type="PROSITE" id="PS50041"/>
    </source>
</evidence>
<reference evidence="11" key="1">
    <citation type="journal article" date="2022" name="bioRxiv">
        <title>Sequencing and chromosome-scale assembly of the giantPleurodeles waltlgenome.</title>
        <authorList>
            <person name="Brown T."/>
            <person name="Elewa A."/>
            <person name="Iarovenko S."/>
            <person name="Subramanian E."/>
            <person name="Araus A.J."/>
            <person name="Petzold A."/>
            <person name="Susuki M."/>
            <person name="Suzuki K.-i.T."/>
            <person name="Hayashi T."/>
            <person name="Toyoda A."/>
            <person name="Oliveira C."/>
            <person name="Osipova E."/>
            <person name="Leigh N.D."/>
            <person name="Simon A."/>
            <person name="Yun M.H."/>
        </authorList>
    </citation>
    <scope>NUCLEOTIDE SEQUENCE</scope>
    <source>
        <strain evidence="11">20211129_DDA</strain>
        <tissue evidence="11">Liver</tissue>
    </source>
</reference>
<keyword evidence="4" id="KW-0677">Repeat</keyword>
<keyword evidence="3" id="KW-0732">Signal</keyword>
<dbReference type="GO" id="GO:0007154">
    <property type="term" value="P:cell communication"/>
    <property type="evidence" value="ECO:0007669"/>
    <property type="project" value="InterPro"/>
</dbReference>
<evidence type="ECO:0000256" key="6">
    <source>
        <dbReference type="ARBA" id="ARBA00022889"/>
    </source>
</evidence>
<dbReference type="InterPro" id="IPR038081">
    <property type="entry name" value="CalX-like_sf"/>
</dbReference>
<dbReference type="Pfam" id="PF03160">
    <property type="entry name" value="Calx-beta"/>
    <property type="match status" value="1"/>
</dbReference>
<evidence type="ECO:0000313" key="12">
    <source>
        <dbReference type="Proteomes" id="UP001066276"/>
    </source>
</evidence>
<feature type="repeat" description="CSPG" evidence="8">
    <location>
        <begin position="1596"/>
        <end position="1692"/>
    </location>
</feature>
<evidence type="ECO:0000313" key="11">
    <source>
        <dbReference type="EMBL" id="KAJ1170492.1"/>
    </source>
</evidence>
<feature type="repeat" description="CSPG" evidence="8">
    <location>
        <begin position="380"/>
        <end position="467"/>
    </location>
</feature>
<keyword evidence="2" id="KW-0479">Metal-binding</keyword>
<evidence type="ECO:0000256" key="2">
    <source>
        <dbReference type="ARBA" id="ARBA00022723"/>
    </source>
</evidence>
<dbReference type="SUPFAM" id="SSF141072">
    <property type="entry name" value="CalX-like"/>
    <property type="match status" value="1"/>
</dbReference>
<dbReference type="SMART" id="SM00034">
    <property type="entry name" value="CLECT"/>
    <property type="match status" value="1"/>
</dbReference>
<evidence type="ECO:0000256" key="1">
    <source>
        <dbReference type="ARBA" id="ARBA00005529"/>
    </source>
</evidence>
<feature type="compositionally biased region" description="Polar residues" evidence="9">
    <location>
        <begin position="1965"/>
        <end position="1975"/>
    </location>
</feature>
<dbReference type="GO" id="GO:0046872">
    <property type="term" value="F:metal ion binding"/>
    <property type="evidence" value="ECO:0007669"/>
    <property type="project" value="UniProtKB-KW"/>
</dbReference>
<feature type="repeat" description="CSPG" evidence="8">
    <location>
        <begin position="1361"/>
        <end position="1453"/>
    </location>
</feature>
<feature type="region of interest" description="Disordered" evidence="9">
    <location>
        <begin position="2100"/>
        <end position="2123"/>
    </location>
</feature>
<feature type="repeat" description="CSPG" evidence="8">
    <location>
        <begin position="857"/>
        <end position="949"/>
    </location>
</feature>
<feature type="repeat" description="CSPG" evidence="8">
    <location>
        <begin position="261"/>
        <end position="355"/>
    </location>
</feature>
<dbReference type="PROSITE" id="PS50041">
    <property type="entry name" value="C_TYPE_LECTIN_2"/>
    <property type="match status" value="1"/>
</dbReference>
<feature type="region of interest" description="Disordered" evidence="9">
    <location>
        <begin position="1959"/>
        <end position="1981"/>
    </location>
</feature>
<evidence type="ECO:0000256" key="3">
    <source>
        <dbReference type="ARBA" id="ARBA00022729"/>
    </source>
</evidence>
<protein>
    <recommendedName>
        <fullName evidence="10">C-type lectin domain-containing protein</fullName>
    </recommendedName>
</protein>
<dbReference type="GO" id="GO:0009653">
    <property type="term" value="P:anatomical structure morphogenesis"/>
    <property type="evidence" value="ECO:0007669"/>
    <property type="project" value="TreeGrafter"/>
</dbReference>
<evidence type="ECO:0000256" key="5">
    <source>
        <dbReference type="ARBA" id="ARBA00022837"/>
    </source>
</evidence>
<dbReference type="Pfam" id="PF00059">
    <property type="entry name" value="Lectin_C"/>
    <property type="match status" value="1"/>
</dbReference>
<dbReference type="SMART" id="SM00237">
    <property type="entry name" value="Calx_beta"/>
    <property type="match status" value="1"/>
</dbReference>
<evidence type="ECO:0000256" key="4">
    <source>
        <dbReference type="ARBA" id="ARBA00022737"/>
    </source>
</evidence>
<dbReference type="Proteomes" id="UP001066276">
    <property type="component" value="Chromosome 4_1"/>
</dbReference>
<proteinExistence type="inferred from homology"/>
<keyword evidence="6" id="KW-0130">Cell adhesion</keyword>
<comment type="similarity">
    <text evidence="1">Belongs to the FRAS1 family.</text>
</comment>
<keyword evidence="5" id="KW-0106">Calcium</keyword>
<feature type="repeat" description="CSPG" evidence="8">
    <location>
        <begin position="1114"/>
        <end position="1222"/>
    </location>
</feature>
<dbReference type="GO" id="GO:0016020">
    <property type="term" value="C:membrane"/>
    <property type="evidence" value="ECO:0007669"/>
    <property type="project" value="InterPro"/>
</dbReference>
<accession>A0AAV7T3A9</accession>
<dbReference type="SUPFAM" id="SSF56436">
    <property type="entry name" value="C-type lectin-like"/>
    <property type="match status" value="1"/>
</dbReference>
<dbReference type="Pfam" id="PF16184">
    <property type="entry name" value="Cadherin_3"/>
    <property type="match status" value="12"/>
</dbReference>
<dbReference type="InterPro" id="IPR045658">
    <property type="entry name" value="FRAS1-rel_N"/>
</dbReference>
<feature type="repeat" description="CSPG" evidence="8">
    <location>
        <begin position="1243"/>
        <end position="1340"/>
    </location>
</feature>
<feature type="repeat" description="CSPG" evidence="8">
    <location>
        <begin position="607"/>
        <end position="721"/>
    </location>
</feature>
<dbReference type="PANTHER" id="PTHR45739">
    <property type="entry name" value="MATRIX PROTEIN, PUTATIVE-RELATED"/>
    <property type="match status" value="1"/>
</dbReference>
<feature type="domain" description="C-type lectin" evidence="10">
    <location>
        <begin position="1993"/>
        <end position="2089"/>
    </location>
</feature>
<dbReference type="InterPro" id="IPR016187">
    <property type="entry name" value="CTDL_fold"/>
</dbReference>
<dbReference type="InterPro" id="IPR039005">
    <property type="entry name" value="CSPG_rpt"/>
</dbReference>
<dbReference type="InterPro" id="IPR001304">
    <property type="entry name" value="C-type_lectin-like"/>
</dbReference>
<feature type="repeat" description="CSPG" evidence="8">
    <location>
        <begin position="488"/>
        <end position="582"/>
    </location>
</feature>
<comment type="caution">
    <text evidence="11">The sequence shown here is derived from an EMBL/GenBank/DDBJ whole genome shotgun (WGS) entry which is preliminary data.</text>
</comment>
<dbReference type="Pfam" id="PF19309">
    <property type="entry name" value="Frem_N"/>
    <property type="match status" value="1"/>
</dbReference>
<feature type="repeat" description="CSPG" evidence="8">
    <location>
        <begin position="743"/>
        <end position="834"/>
    </location>
</feature>
<dbReference type="Gene3D" id="3.10.100.10">
    <property type="entry name" value="Mannose-Binding Protein A, subunit A"/>
    <property type="match status" value="1"/>
</dbReference>
<dbReference type="GO" id="GO:0007155">
    <property type="term" value="P:cell adhesion"/>
    <property type="evidence" value="ECO:0007669"/>
    <property type="project" value="UniProtKB-KW"/>
</dbReference>
<dbReference type="InterPro" id="IPR016186">
    <property type="entry name" value="C-type_lectin-like/link_sf"/>
</dbReference>
<evidence type="ECO:0000256" key="8">
    <source>
        <dbReference type="PROSITE-ProRule" id="PRU01201"/>
    </source>
</evidence>
<feature type="repeat" description="CSPG" evidence="8">
    <location>
        <begin position="1474"/>
        <end position="1564"/>
    </location>
</feature>
<organism evidence="11 12">
    <name type="scientific">Pleurodeles waltl</name>
    <name type="common">Iberian ribbed newt</name>
    <dbReference type="NCBI Taxonomy" id="8319"/>
    <lineage>
        <taxon>Eukaryota</taxon>
        <taxon>Metazoa</taxon>
        <taxon>Chordata</taxon>
        <taxon>Craniata</taxon>
        <taxon>Vertebrata</taxon>
        <taxon>Euteleostomi</taxon>
        <taxon>Amphibia</taxon>
        <taxon>Batrachia</taxon>
        <taxon>Caudata</taxon>
        <taxon>Salamandroidea</taxon>
        <taxon>Salamandridae</taxon>
        <taxon>Pleurodelinae</taxon>
        <taxon>Pleurodeles</taxon>
    </lineage>
</organism>
<dbReference type="Gene3D" id="2.60.40.2030">
    <property type="match status" value="1"/>
</dbReference>
<dbReference type="InterPro" id="IPR003644">
    <property type="entry name" value="Calx_beta"/>
</dbReference>
<gene>
    <name evidence="11" type="ORF">NDU88_002367</name>
</gene>
<dbReference type="PROSITE" id="PS51854">
    <property type="entry name" value="CSPG"/>
    <property type="match status" value="12"/>
</dbReference>
<evidence type="ECO:0000256" key="9">
    <source>
        <dbReference type="SAM" id="MobiDB-lite"/>
    </source>
</evidence>
<feature type="compositionally biased region" description="Basic and acidic residues" evidence="9">
    <location>
        <begin position="2204"/>
        <end position="2219"/>
    </location>
</feature>
<feature type="repeat" description="CSPG" evidence="8">
    <location>
        <begin position="991"/>
        <end position="1093"/>
    </location>
</feature>
<feature type="compositionally biased region" description="Low complexity" evidence="9">
    <location>
        <begin position="2110"/>
        <end position="2122"/>
    </location>
</feature>
<name>A0AAV7T3A9_PLEWA</name>
<dbReference type="PANTHER" id="PTHR45739:SF3">
    <property type="entry name" value="FRAS-RELATED EXTRACELLULAR MATRIX PROTEIN 1B PRECURSOR"/>
    <property type="match status" value="1"/>
</dbReference>
<evidence type="ECO:0000256" key="7">
    <source>
        <dbReference type="ARBA" id="ARBA00023180"/>
    </source>
</evidence>
<dbReference type="InterPro" id="IPR051561">
    <property type="entry name" value="FRAS1_ECM"/>
</dbReference>
<keyword evidence="12" id="KW-1185">Reference proteome</keyword>